<feature type="region of interest" description="Disordered" evidence="10">
    <location>
        <begin position="382"/>
        <end position="435"/>
    </location>
</feature>
<sequence>MGLSAGVLTAVERADGVDAGRRPVRYGEVWKEDPILIRHFKGHKDAITCVAFSPISKALVTSSLDRFLMIWNLKPNSKAFRFVGHLKGVTSVQFSPDGHLLASASQDRTARLWIPCIHGESTPLTGHTASVRSVNFSHDSQFLVTASNDKSVKAWSVYSQRLLFSLFEHTHWVRCAKYSPDGRLIASCSEDKTVKIWDIRNRTCIDNIIDHEGFANYVDFSPDGTCIACAGSDHTVKIWDIRINKLLQHHKVHRASVNYTSFHPSGNYLITASNDGTLKIMDLLGGRLLYTLHGHEGPVLSVAFSKSGDTFASGGTDAQVLLWKTNFDAFEYKNVLRKHMRKIHTDEPPHLLDIYPRSPHRHDTKLQSVEIDPSCDVTDMQMFDPPVVDVSPSSSVSLKRPATSLAGPSSDQDNTNNRLNVHQDEDAQKPSLPTTSKRIFEAEEKSTVHTVDEPVGVSPMLTNALEHIVEQLDVLTLTVSILEQRLTLTEDKLKECLENQEKMLLSVRH</sequence>
<dbReference type="GO" id="GO:0036064">
    <property type="term" value="C:ciliary basal body"/>
    <property type="evidence" value="ECO:0007669"/>
    <property type="project" value="Ensembl"/>
</dbReference>
<keyword evidence="3 9" id="KW-0853">WD repeat</keyword>
<dbReference type="GeneTree" id="ENSGT00940000160413"/>
<dbReference type="InterPro" id="IPR019775">
    <property type="entry name" value="WD40_repeat_CS"/>
</dbReference>
<dbReference type="Proteomes" id="UP000694421">
    <property type="component" value="Unplaced"/>
</dbReference>
<keyword evidence="5" id="KW-0175">Coiled coil</keyword>
<evidence type="ECO:0000256" key="5">
    <source>
        <dbReference type="ARBA" id="ARBA00023054"/>
    </source>
</evidence>
<dbReference type="InterPro" id="IPR036322">
    <property type="entry name" value="WD40_repeat_dom_sf"/>
</dbReference>
<evidence type="ECO:0000256" key="4">
    <source>
        <dbReference type="ARBA" id="ARBA00022737"/>
    </source>
</evidence>
<reference evidence="11" key="2">
    <citation type="submission" date="2025-09" db="UniProtKB">
        <authorList>
            <consortium name="Ensembl"/>
        </authorList>
    </citation>
    <scope>IDENTIFICATION</scope>
</reference>
<evidence type="ECO:0000256" key="8">
    <source>
        <dbReference type="ARBA" id="ARBA00039724"/>
    </source>
</evidence>
<dbReference type="PANTHER" id="PTHR44019">
    <property type="entry name" value="WD REPEAT-CONTAINING PROTEIN 55"/>
    <property type="match status" value="1"/>
</dbReference>
<dbReference type="SMART" id="SM00320">
    <property type="entry name" value="WD40"/>
    <property type="match status" value="7"/>
</dbReference>
<proteinExistence type="inferred from homology"/>
<dbReference type="PROSITE" id="PS00678">
    <property type="entry name" value="WD_REPEATS_1"/>
    <property type="match status" value="2"/>
</dbReference>
<dbReference type="InterPro" id="IPR050505">
    <property type="entry name" value="WDR55/POC1"/>
</dbReference>
<keyword evidence="12" id="KW-1185">Reference proteome</keyword>
<evidence type="ECO:0000256" key="2">
    <source>
        <dbReference type="ARBA" id="ARBA00022490"/>
    </source>
</evidence>
<dbReference type="Ensembl" id="ENSSMRT00000016254.1">
    <property type="protein sequence ID" value="ENSSMRP00000013960.1"/>
    <property type="gene ID" value="ENSSMRG00000010862.1"/>
</dbReference>
<feature type="compositionally biased region" description="Polar residues" evidence="10">
    <location>
        <begin position="406"/>
        <end position="420"/>
    </location>
</feature>
<dbReference type="GO" id="GO:0001675">
    <property type="term" value="P:acrosome assembly"/>
    <property type="evidence" value="ECO:0007669"/>
    <property type="project" value="Ensembl"/>
</dbReference>
<evidence type="ECO:0000256" key="1">
    <source>
        <dbReference type="ARBA" id="ARBA00004114"/>
    </source>
</evidence>
<evidence type="ECO:0000313" key="12">
    <source>
        <dbReference type="Proteomes" id="UP000694421"/>
    </source>
</evidence>
<comment type="subcellular location">
    <subcellularLocation>
        <location evidence="1">Cytoplasm</location>
        <location evidence="1">Cytoskeleton</location>
        <location evidence="1">Microtubule organizing center</location>
        <location evidence="1">Centrosome</location>
        <location evidence="1">Centriole</location>
    </subcellularLocation>
</comment>
<dbReference type="InterPro" id="IPR020472">
    <property type="entry name" value="WD40_PAC1"/>
</dbReference>
<dbReference type="CDD" id="cd00200">
    <property type="entry name" value="WD40"/>
    <property type="match status" value="1"/>
</dbReference>
<feature type="repeat" description="WD" evidence="9">
    <location>
        <begin position="124"/>
        <end position="165"/>
    </location>
</feature>
<evidence type="ECO:0000256" key="3">
    <source>
        <dbReference type="ARBA" id="ARBA00022574"/>
    </source>
</evidence>
<dbReference type="OMA" id="MIKFHPK"/>
<feature type="repeat" description="WD" evidence="9">
    <location>
        <begin position="208"/>
        <end position="249"/>
    </location>
</feature>
<dbReference type="Gene3D" id="2.130.10.10">
    <property type="entry name" value="YVTN repeat-like/Quinoprotein amine dehydrogenase"/>
    <property type="match status" value="3"/>
</dbReference>
<reference evidence="11" key="1">
    <citation type="submission" date="2025-08" db="UniProtKB">
        <authorList>
            <consortium name="Ensembl"/>
        </authorList>
    </citation>
    <scope>IDENTIFICATION</scope>
</reference>
<dbReference type="PROSITE" id="PS50082">
    <property type="entry name" value="WD_REPEATS_2"/>
    <property type="match status" value="7"/>
</dbReference>
<dbReference type="PANTHER" id="PTHR44019:SF1">
    <property type="entry name" value="POC1 CENTRIOLAR PROTEIN HOMOLOG B"/>
    <property type="match status" value="1"/>
</dbReference>
<evidence type="ECO:0000256" key="10">
    <source>
        <dbReference type="SAM" id="MobiDB-lite"/>
    </source>
</evidence>
<feature type="repeat" description="WD" evidence="9">
    <location>
        <begin position="166"/>
        <end position="207"/>
    </location>
</feature>
<feature type="repeat" description="WD" evidence="9">
    <location>
        <begin position="40"/>
        <end position="81"/>
    </location>
</feature>
<dbReference type="AlphaFoldDB" id="A0A8D0C4B7"/>
<organism evidence="11 12">
    <name type="scientific">Salvator merianae</name>
    <name type="common">Argentine black and white tegu</name>
    <name type="synonym">Tupinambis merianae</name>
    <dbReference type="NCBI Taxonomy" id="96440"/>
    <lineage>
        <taxon>Eukaryota</taxon>
        <taxon>Metazoa</taxon>
        <taxon>Chordata</taxon>
        <taxon>Craniata</taxon>
        <taxon>Vertebrata</taxon>
        <taxon>Euteleostomi</taxon>
        <taxon>Lepidosauria</taxon>
        <taxon>Squamata</taxon>
        <taxon>Bifurcata</taxon>
        <taxon>Unidentata</taxon>
        <taxon>Episquamata</taxon>
        <taxon>Laterata</taxon>
        <taxon>Teiioidea</taxon>
        <taxon>Teiidae</taxon>
        <taxon>Salvator</taxon>
    </lineage>
</organism>
<feature type="compositionally biased region" description="Low complexity" evidence="10">
    <location>
        <begin position="384"/>
        <end position="397"/>
    </location>
</feature>
<dbReference type="GO" id="GO:0000902">
    <property type="term" value="P:cell morphogenesis"/>
    <property type="evidence" value="ECO:0007669"/>
    <property type="project" value="Ensembl"/>
</dbReference>
<keyword evidence="6" id="KW-0206">Cytoskeleton</keyword>
<dbReference type="GO" id="GO:1903724">
    <property type="term" value="P:positive regulation of centriole elongation"/>
    <property type="evidence" value="ECO:0007669"/>
    <property type="project" value="Ensembl"/>
</dbReference>
<dbReference type="Pfam" id="PF00400">
    <property type="entry name" value="WD40"/>
    <property type="match status" value="7"/>
</dbReference>
<keyword evidence="2" id="KW-0963">Cytoplasm</keyword>
<dbReference type="GO" id="GO:0008283">
    <property type="term" value="P:cell population proliferation"/>
    <property type="evidence" value="ECO:0007669"/>
    <property type="project" value="Ensembl"/>
</dbReference>
<dbReference type="GO" id="GO:0000922">
    <property type="term" value="C:spindle pole"/>
    <property type="evidence" value="ECO:0007669"/>
    <property type="project" value="Ensembl"/>
</dbReference>
<dbReference type="GO" id="GO:0120316">
    <property type="term" value="P:sperm flagellum assembly"/>
    <property type="evidence" value="ECO:0007669"/>
    <property type="project" value="Ensembl"/>
</dbReference>
<dbReference type="InterPro" id="IPR015943">
    <property type="entry name" value="WD40/YVTN_repeat-like_dom_sf"/>
</dbReference>
<accession>A0A8D0C4B7</accession>
<dbReference type="GO" id="GO:0001895">
    <property type="term" value="P:retina homeostasis"/>
    <property type="evidence" value="ECO:0007669"/>
    <property type="project" value="Ensembl"/>
</dbReference>
<feature type="repeat" description="WD" evidence="9">
    <location>
        <begin position="250"/>
        <end position="291"/>
    </location>
</feature>
<dbReference type="PRINTS" id="PR00320">
    <property type="entry name" value="GPROTEINBRPT"/>
</dbReference>
<evidence type="ECO:0000256" key="7">
    <source>
        <dbReference type="ARBA" id="ARBA00037984"/>
    </source>
</evidence>
<dbReference type="SUPFAM" id="SSF50978">
    <property type="entry name" value="WD40 repeat-like"/>
    <property type="match status" value="1"/>
</dbReference>
<evidence type="ECO:0000256" key="6">
    <source>
        <dbReference type="ARBA" id="ARBA00023212"/>
    </source>
</evidence>
<dbReference type="GO" id="GO:0007099">
    <property type="term" value="P:centriole replication"/>
    <property type="evidence" value="ECO:0007669"/>
    <property type="project" value="Ensembl"/>
</dbReference>
<feature type="repeat" description="WD" evidence="9">
    <location>
        <begin position="292"/>
        <end position="324"/>
    </location>
</feature>
<dbReference type="GO" id="GO:0007338">
    <property type="term" value="P:single fertilization"/>
    <property type="evidence" value="ECO:0007669"/>
    <property type="project" value="Ensembl"/>
</dbReference>
<dbReference type="GO" id="GO:0048872">
    <property type="term" value="P:homeostasis of number of cells"/>
    <property type="evidence" value="ECO:0007669"/>
    <property type="project" value="Ensembl"/>
</dbReference>
<name>A0A8D0C4B7_SALMN</name>
<keyword evidence="4" id="KW-0677">Repeat</keyword>
<evidence type="ECO:0000256" key="9">
    <source>
        <dbReference type="PROSITE-ProRule" id="PRU00221"/>
    </source>
</evidence>
<evidence type="ECO:0000313" key="11">
    <source>
        <dbReference type="Ensembl" id="ENSSMRP00000013960.1"/>
    </source>
</evidence>
<dbReference type="GO" id="GO:0005813">
    <property type="term" value="C:centrosome"/>
    <property type="evidence" value="ECO:0007669"/>
    <property type="project" value="Ensembl"/>
</dbReference>
<protein>
    <recommendedName>
        <fullName evidence="8">POC1 centriolar protein homolog B</fullName>
    </recommendedName>
</protein>
<dbReference type="PROSITE" id="PS50294">
    <property type="entry name" value="WD_REPEATS_REGION"/>
    <property type="match status" value="7"/>
</dbReference>
<dbReference type="InterPro" id="IPR001680">
    <property type="entry name" value="WD40_rpt"/>
</dbReference>
<feature type="repeat" description="WD" evidence="9">
    <location>
        <begin position="82"/>
        <end position="113"/>
    </location>
</feature>
<dbReference type="GO" id="GO:0005814">
    <property type="term" value="C:centriole"/>
    <property type="evidence" value="ECO:0007669"/>
    <property type="project" value="UniProtKB-SubCell"/>
</dbReference>
<comment type="similarity">
    <text evidence="7">Belongs to the WD repeat POC1 family.</text>
</comment>